<dbReference type="InParanoid" id="D6TZ71"/>
<organism evidence="3 4">
    <name type="scientific">Ktedonobacter racemifer DSM 44963</name>
    <dbReference type="NCBI Taxonomy" id="485913"/>
    <lineage>
        <taxon>Bacteria</taxon>
        <taxon>Bacillati</taxon>
        <taxon>Chloroflexota</taxon>
        <taxon>Ktedonobacteria</taxon>
        <taxon>Ktedonobacterales</taxon>
        <taxon>Ktedonobacteraceae</taxon>
        <taxon>Ktedonobacter</taxon>
    </lineage>
</organism>
<dbReference type="Gene3D" id="3.40.50.1820">
    <property type="entry name" value="alpha/beta hydrolase"/>
    <property type="match status" value="1"/>
</dbReference>
<evidence type="ECO:0000313" key="3">
    <source>
        <dbReference type="EMBL" id="EFH81861.1"/>
    </source>
</evidence>
<evidence type="ECO:0000259" key="2">
    <source>
        <dbReference type="Pfam" id="PF02129"/>
    </source>
</evidence>
<dbReference type="AlphaFoldDB" id="D6TZ71"/>
<comment type="caution">
    <text evidence="3">The sequence shown here is derived from an EMBL/GenBank/DDBJ whole genome shotgun (WGS) entry which is preliminary data.</text>
</comment>
<evidence type="ECO:0000313" key="4">
    <source>
        <dbReference type="Proteomes" id="UP000004508"/>
    </source>
</evidence>
<keyword evidence="1" id="KW-0472">Membrane</keyword>
<accession>D6TZ71</accession>
<name>D6TZ71_KTERA</name>
<dbReference type="InterPro" id="IPR000383">
    <property type="entry name" value="Xaa-Pro-like_dom"/>
</dbReference>
<dbReference type="GO" id="GO:0016787">
    <property type="term" value="F:hydrolase activity"/>
    <property type="evidence" value="ECO:0007669"/>
    <property type="project" value="UniProtKB-KW"/>
</dbReference>
<feature type="transmembrane region" description="Helical" evidence="1">
    <location>
        <begin position="28"/>
        <end position="50"/>
    </location>
</feature>
<keyword evidence="1" id="KW-1133">Transmembrane helix</keyword>
<reference evidence="3 4" key="1">
    <citation type="journal article" date="2011" name="Stand. Genomic Sci.">
        <title>Non-contiguous finished genome sequence and contextual data of the filamentous soil bacterium Ktedonobacter racemifer type strain (SOSP1-21).</title>
        <authorList>
            <person name="Chang Y.J."/>
            <person name="Land M."/>
            <person name="Hauser L."/>
            <person name="Chertkov O."/>
            <person name="Del Rio T.G."/>
            <person name="Nolan M."/>
            <person name="Copeland A."/>
            <person name="Tice H."/>
            <person name="Cheng J.F."/>
            <person name="Lucas S."/>
            <person name="Han C."/>
            <person name="Goodwin L."/>
            <person name="Pitluck S."/>
            <person name="Ivanova N."/>
            <person name="Ovchinikova G."/>
            <person name="Pati A."/>
            <person name="Chen A."/>
            <person name="Palaniappan K."/>
            <person name="Mavromatis K."/>
            <person name="Liolios K."/>
            <person name="Brettin T."/>
            <person name="Fiebig A."/>
            <person name="Rohde M."/>
            <person name="Abt B."/>
            <person name="Goker M."/>
            <person name="Detter J.C."/>
            <person name="Woyke T."/>
            <person name="Bristow J."/>
            <person name="Eisen J.A."/>
            <person name="Markowitz V."/>
            <person name="Hugenholtz P."/>
            <person name="Kyrpides N.C."/>
            <person name="Klenk H.P."/>
            <person name="Lapidus A."/>
        </authorList>
    </citation>
    <scope>NUCLEOTIDE SEQUENCE [LARGE SCALE GENOMIC DNA]</scope>
    <source>
        <strain evidence="4">DSM 44963</strain>
    </source>
</reference>
<protein>
    <submittedName>
        <fullName evidence="3">Alpha/beta hydrolase fold protein</fullName>
    </submittedName>
</protein>
<dbReference type="EMBL" id="ADVG01000004">
    <property type="protein sequence ID" value="EFH81861.1"/>
    <property type="molecule type" value="Genomic_DNA"/>
</dbReference>
<dbReference type="PANTHER" id="PTHR43358">
    <property type="entry name" value="ALPHA/BETA-HYDROLASE"/>
    <property type="match status" value="1"/>
</dbReference>
<dbReference type="InterPro" id="IPR029058">
    <property type="entry name" value="AB_hydrolase_fold"/>
</dbReference>
<keyword evidence="3" id="KW-0378">Hydrolase</keyword>
<evidence type="ECO:0000256" key="1">
    <source>
        <dbReference type="SAM" id="Phobius"/>
    </source>
</evidence>
<dbReference type="InterPro" id="IPR052920">
    <property type="entry name" value="DNA-binding_regulatory"/>
</dbReference>
<dbReference type="PANTHER" id="PTHR43358:SF4">
    <property type="entry name" value="ALPHA_BETA HYDROLASE FOLD-1 DOMAIN-CONTAINING PROTEIN"/>
    <property type="match status" value="1"/>
</dbReference>
<dbReference type="eggNOG" id="COG1073">
    <property type="taxonomic scope" value="Bacteria"/>
</dbReference>
<feature type="domain" description="Xaa-Pro dipeptidyl-peptidase-like" evidence="2">
    <location>
        <begin position="113"/>
        <end position="207"/>
    </location>
</feature>
<keyword evidence="1" id="KW-0812">Transmembrane</keyword>
<proteinExistence type="predicted"/>
<dbReference type="Proteomes" id="UP000004508">
    <property type="component" value="Unassembled WGS sequence"/>
</dbReference>
<dbReference type="Pfam" id="PF02129">
    <property type="entry name" value="Peptidase_S15"/>
    <property type="match status" value="1"/>
</dbReference>
<keyword evidence="4" id="KW-1185">Reference proteome</keyword>
<dbReference type="STRING" id="485913.Krac_2617"/>
<dbReference type="SUPFAM" id="SSF53474">
    <property type="entry name" value="alpha/beta-Hydrolases"/>
    <property type="match status" value="1"/>
</dbReference>
<sequence length="319" mass="34868">MAKEREVQTSLDPTINTTAKRAHKPFPIFKILLGLCLVVLFLVWAIIPAIRGYTLVENKRHFVPQATSAGIPVKDVQFQAVDGVRLSGWLALASPKAPTIILVHGFKENRMGMLPDARFLYQAGYNVLLYDSRGCGASDGWEITLGAREPDDVLGAMRYLKGRSDLLNKHFGLMGNSLGAGIVLLAAAREPAILATVADSSWIDEHAQLDRMYDIPVGRLTLPLLPYEPALVDQLIGAKLADTRPLAVIHQIAPRAVFLIHSSDDQNATTPPSGEHQLFAAAGEPKQEWIAPSGGHTGALKAHPQEYTQRVLSYFAHYL</sequence>
<gene>
    <name evidence="3" type="ORF">Krac_2617</name>
</gene>